<dbReference type="EMBL" id="UINC01128020">
    <property type="protein sequence ID" value="SVD07516.1"/>
    <property type="molecule type" value="Genomic_DNA"/>
</dbReference>
<gene>
    <name evidence="1" type="ORF">METZ01_LOCUS360370</name>
</gene>
<accession>A0A382SCC2</accession>
<dbReference type="GO" id="GO:0003830">
    <property type="term" value="F:beta-1,4-mannosylglycoprotein 4-beta-N-acetylglucosaminyltransferase activity"/>
    <property type="evidence" value="ECO:0007669"/>
    <property type="project" value="InterPro"/>
</dbReference>
<organism evidence="1">
    <name type="scientific">marine metagenome</name>
    <dbReference type="NCBI Taxonomy" id="408172"/>
    <lineage>
        <taxon>unclassified sequences</taxon>
        <taxon>metagenomes</taxon>
        <taxon>ecological metagenomes</taxon>
    </lineage>
</organism>
<protein>
    <submittedName>
        <fullName evidence="1">Uncharacterized protein</fullName>
    </submittedName>
</protein>
<dbReference type="GO" id="GO:0016020">
    <property type="term" value="C:membrane"/>
    <property type="evidence" value="ECO:0007669"/>
    <property type="project" value="InterPro"/>
</dbReference>
<evidence type="ECO:0000313" key="1">
    <source>
        <dbReference type="EMBL" id="SVD07516.1"/>
    </source>
</evidence>
<name>A0A382SCC2_9ZZZZ</name>
<sequence length="105" mass="12574">MNIYDCFMYFDEDMLLDLRLNILNSYVKRFIITEATYTHSGAKKKLNFDLNKFNKFKDKIEYIVVDTPPPDILPIDQNDTKEKRGEKLILNGYARDNYQRNNLNR</sequence>
<feature type="non-terminal residue" evidence="1">
    <location>
        <position position="105"/>
    </location>
</feature>
<reference evidence="1" key="1">
    <citation type="submission" date="2018-05" db="EMBL/GenBank/DDBJ databases">
        <authorList>
            <person name="Lanie J.A."/>
            <person name="Ng W.-L."/>
            <person name="Kazmierczak K.M."/>
            <person name="Andrzejewski T.M."/>
            <person name="Davidsen T.M."/>
            <person name="Wayne K.J."/>
            <person name="Tettelin H."/>
            <person name="Glass J.I."/>
            <person name="Rusch D."/>
            <person name="Podicherti R."/>
            <person name="Tsui H.-C.T."/>
            <person name="Winkler M.E."/>
        </authorList>
    </citation>
    <scope>NUCLEOTIDE SEQUENCE</scope>
</reference>
<dbReference type="AlphaFoldDB" id="A0A382SCC2"/>
<dbReference type="InterPro" id="IPR006813">
    <property type="entry name" value="Glyco_trans_17"/>
</dbReference>
<dbReference type="Pfam" id="PF04724">
    <property type="entry name" value="Glyco_transf_17"/>
    <property type="match status" value="1"/>
</dbReference>
<proteinExistence type="predicted"/>